<gene>
    <name evidence="4" type="ORF">BAE39_00535</name>
</gene>
<sequence length="418" mass="45575">MRPAFAGIDFGTSNSTVGVVRNGQPHLVALEGGQVTLPSAVFFNFEDGRICFGRQAIANYTDSVEGRLMRSLKSVLGSSLAHEKTRIKARSIGFMEIIGLFLGHLRRKLEEDGGDLVETVVLGRPVQFVDDDPQADANAQSDLEKAAHAQGFKHIAFQFEPIAAALDYEQRVTREELALIIDMGGGTSDFSVVRVSPEHARLPDRKDDILASRGVHIGGTDFDRLLSIAHVMPQLGYLTPTKDGKRNLPASYFIDLATWQRINLVYTAKAMTHLRQIRYEAARADLVDRFIHIVEHRYGHALAALVEKAKIELTDLSSAEVAVRLSDVEFAAEITRDGLDATIARDIERVTATVAETMRDAAVKPSDITAVFLTGGSTAIPLARREILSLVPQASVIDGDMFGSVGLGLALDAQRKFG</sequence>
<dbReference type="PROSITE" id="PS00329">
    <property type="entry name" value="HSP70_2"/>
    <property type="match status" value="1"/>
</dbReference>
<name>A0A1A5I3P4_RHILI</name>
<comment type="similarity">
    <text evidence="1">Belongs to the heat shock protein 70 family.</text>
</comment>
<dbReference type="AlphaFoldDB" id="A0A1A5I3P4"/>
<evidence type="ECO:0000256" key="3">
    <source>
        <dbReference type="ARBA" id="ARBA00022840"/>
    </source>
</evidence>
<dbReference type="InterPro" id="IPR018181">
    <property type="entry name" value="Heat_shock_70_CS"/>
</dbReference>
<dbReference type="PANTHER" id="PTHR19375">
    <property type="entry name" value="HEAT SHOCK PROTEIN 70KDA"/>
    <property type="match status" value="1"/>
</dbReference>
<evidence type="ECO:0000313" key="4">
    <source>
        <dbReference type="EMBL" id="OBP82114.1"/>
    </source>
</evidence>
<keyword evidence="3" id="KW-0067">ATP-binding</keyword>
<dbReference type="InterPro" id="IPR043129">
    <property type="entry name" value="ATPase_NBD"/>
</dbReference>
<comment type="caution">
    <text evidence="4">The sequence shown here is derived from an EMBL/GenBank/DDBJ whole genome shotgun (WGS) entry which is preliminary data.</text>
</comment>
<dbReference type="GeneID" id="66686549"/>
<keyword evidence="2" id="KW-0547">Nucleotide-binding</keyword>
<dbReference type="Gene3D" id="3.30.420.40">
    <property type="match status" value="2"/>
</dbReference>
<dbReference type="EMBL" id="LZTJ01000001">
    <property type="protein sequence ID" value="OBP82114.1"/>
    <property type="molecule type" value="Genomic_DNA"/>
</dbReference>
<dbReference type="GO" id="GO:0140662">
    <property type="term" value="F:ATP-dependent protein folding chaperone"/>
    <property type="evidence" value="ECO:0007669"/>
    <property type="project" value="InterPro"/>
</dbReference>
<dbReference type="PRINTS" id="PR00301">
    <property type="entry name" value="HEATSHOCK70"/>
</dbReference>
<organism evidence="4 5">
    <name type="scientific">Rhizobium loti</name>
    <name type="common">Mesorhizobium loti</name>
    <dbReference type="NCBI Taxonomy" id="381"/>
    <lineage>
        <taxon>Bacteria</taxon>
        <taxon>Pseudomonadati</taxon>
        <taxon>Pseudomonadota</taxon>
        <taxon>Alphaproteobacteria</taxon>
        <taxon>Hyphomicrobiales</taxon>
        <taxon>Phyllobacteriaceae</taxon>
        <taxon>Mesorhizobium</taxon>
    </lineage>
</organism>
<dbReference type="InterPro" id="IPR013126">
    <property type="entry name" value="Hsp_70_fam"/>
</dbReference>
<accession>A0A1A5I3P4</accession>
<dbReference type="RefSeq" id="WP_032932932.1">
    <property type="nucleotide sequence ID" value="NZ_LZTH01000023.1"/>
</dbReference>
<evidence type="ECO:0000256" key="2">
    <source>
        <dbReference type="ARBA" id="ARBA00022741"/>
    </source>
</evidence>
<dbReference type="Pfam" id="PF00012">
    <property type="entry name" value="HSP70"/>
    <property type="match status" value="2"/>
</dbReference>
<dbReference type="Proteomes" id="UP000093748">
    <property type="component" value="Unassembled WGS sequence"/>
</dbReference>
<dbReference type="GO" id="GO:0005524">
    <property type="term" value="F:ATP binding"/>
    <property type="evidence" value="ECO:0007669"/>
    <property type="project" value="UniProtKB-KW"/>
</dbReference>
<reference evidence="5" key="1">
    <citation type="submission" date="2016-06" db="EMBL/GenBank/DDBJ databases">
        <title>NZP2037 Pacbio-Illumina hybrid assembly.</title>
        <authorList>
            <person name="Ramsay J.P."/>
        </authorList>
    </citation>
    <scope>NUCLEOTIDE SEQUENCE [LARGE SCALE GENOMIC DNA]</scope>
    <source>
        <strain evidence="5">R7ANS::ICEMlSym2042</strain>
    </source>
</reference>
<protein>
    <submittedName>
        <fullName evidence="4">Heat-shock protein</fullName>
    </submittedName>
</protein>
<dbReference type="Gene3D" id="3.90.640.10">
    <property type="entry name" value="Actin, Chain A, domain 4"/>
    <property type="match status" value="1"/>
</dbReference>
<dbReference type="CDD" id="cd10231">
    <property type="entry name" value="ASKHA_NBD_HSP70_YegD-like"/>
    <property type="match status" value="1"/>
</dbReference>
<proteinExistence type="inferred from homology"/>
<dbReference type="InterPro" id="IPR042054">
    <property type="entry name" value="YegD-like"/>
</dbReference>
<dbReference type="SUPFAM" id="SSF53067">
    <property type="entry name" value="Actin-like ATPase domain"/>
    <property type="match status" value="2"/>
</dbReference>
<evidence type="ECO:0000256" key="1">
    <source>
        <dbReference type="ARBA" id="ARBA00007381"/>
    </source>
</evidence>
<dbReference type="OrthoDB" id="9807934at2"/>
<evidence type="ECO:0000313" key="5">
    <source>
        <dbReference type="Proteomes" id="UP000093748"/>
    </source>
</evidence>